<dbReference type="Proteomes" id="UP000614410">
    <property type="component" value="Unassembled WGS sequence"/>
</dbReference>
<protein>
    <recommendedName>
        <fullName evidence="5">Probable membrane transporter protein</fullName>
    </recommendedName>
</protein>
<reference evidence="6 7" key="1">
    <citation type="submission" date="2020-10" db="EMBL/GenBank/DDBJ databases">
        <title>Ca. Dormibacterota MAGs.</title>
        <authorList>
            <person name="Montgomery K."/>
        </authorList>
    </citation>
    <scope>NUCLEOTIDE SEQUENCE [LARGE SCALE GENOMIC DNA]</scope>
    <source>
        <strain evidence="6">Mitchell_Peninsula_5</strain>
    </source>
</reference>
<keyword evidence="3 5" id="KW-1133">Transmembrane helix</keyword>
<proteinExistence type="inferred from homology"/>
<evidence type="ECO:0000256" key="1">
    <source>
        <dbReference type="ARBA" id="ARBA00004141"/>
    </source>
</evidence>
<keyword evidence="5" id="KW-1003">Cell membrane</keyword>
<evidence type="ECO:0000313" key="7">
    <source>
        <dbReference type="Proteomes" id="UP000614410"/>
    </source>
</evidence>
<dbReference type="EMBL" id="JAEKNN010000072">
    <property type="protein sequence ID" value="MBJ7610659.1"/>
    <property type="molecule type" value="Genomic_DNA"/>
</dbReference>
<keyword evidence="4 5" id="KW-0472">Membrane</keyword>
<name>A0A934NK17_9BACT</name>
<evidence type="ECO:0000256" key="4">
    <source>
        <dbReference type="ARBA" id="ARBA00023136"/>
    </source>
</evidence>
<sequence length="86" mass="9393">MDAGVALAGLVVGFAVGLTGRGGGSLMTPLLILVFHLPPTALILSAARRSPTSWVYTCTRRKGRWCCASMRRFRCRPWTGHSRCCR</sequence>
<evidence type="ECO:0000313" key="6">
    <source>
        <dbReference type="EMBL" id="MBJ7610659.1"/>
    </source>
</evidence>
<dbReference type="GO" id="GO:0005886">
    <property type="term" value="C:plasma membrane"/>
    <property type="evidence" value="ECO:0007669"/>
    <property type="project" value="UniProtKB-SubCell"/>
</dbReference>
<accession>A0A934NK17</accession>
<evidence type="ECO:0000256" key="2">
    <source>
        <dbReference type="ARBA" id="ARBA00022692"/>
    </source>
</evidence>
<evidence type="ECO:0000256" key="5">
    <source>
        <dbReference type="RuleBase" id="RU363041"/>
    </source>
</evidence>
<feature type="transmembrane region" description="Helical" evidence="5">
    <location>
        <begin position="25"/>
        <end position="44"/>
    </location>
</feature>
<comment type="subcellular location">
    <subcellularLocation>
        <location evidence="5">Cell membrane</location>
        <topology evidence="5">Multi-pass membrane protein</topology>
    </subcellularLocation>
    <subcellularLocation>
        <location evidence="1">Membrane</location>
        <topology evidence="1">Multi-pass membrane protein</topology>
    </subcellularLocation>
</comment>
<keyword evidence="2 5" id="KW-0812">Transmembrane</keyword>
<comment type="similarity">
    <text evidence="5">Belongs to the 4-toluene sulfonate uptake permease (TSUP) (TC 2.A.102) family.</text>
</comment>
<dbReference type="Pfam" id="PF01925">
    <property type="entry name" value="TauE"/>
    <property type="match status" value="1"/>
</dbReference>
<evidence type="ECO:0000256" key="3">
    <source>
        <dbReference type="ARBA" id="ARBA00022989"/>
    </source>
</evidence>
<dbReference type="InterPro" id="IPR002781">
    <property type="entry name" value="TM_pro_TauE-like"/>
</dbReference>
<gene>
    <name evidence="6" type="ORF">JF887_14725</name>
</gene>
<dbReference type="AlphaFoldDB" id="A0A934NK17"/>
<organism evidence="6 7">
    <name type="scientific">Candidatus Amunia macphersoniae</name>
    <dbReference type="NCBI Taxonomy" id="3127014"/>
    <lineage>
        <taxon>Bacteria</taxon>
        <taxon>Bacillati</taxon>
        <taxon>Candidatus Dormiibacterota</taxon>
        <taxon>Candidatus Dormibacteria</taxon>
        <taxon>Candidatus Aeolococcales</taxon>
        <taxon>Candidatus Aeolococcaceae</taxon>
        <taxon>Candidatus Amunia</taxon>
    </lineage>
</organism>
<comment type="caution">
    <text evidence="6">The sequence shown here is derived from an EMBL/GenBank/DDBJ whole genome shotgun (WGS) entry which is preliminary data.</text>
</comment>